<evidence type="ECO:0000259" key="1">
    <source>
        <dbReference type="PROSITE" id="PS51819"/>
    </source>
</evidence>
<dbReference type="Gene3D" id="3.10.180.10">
    <property type="entry name" value="2,3-Dihydroxybiphenyl 1,2-Dioxygenase, domain 1"/>
    <property type="match status" value="2"/>
</dbReference>
<feature type="domain" description="VOC" evidence="1">
    <location>
        <begin position="8"/>
        <end position="121"/>
    </location>
</feature>
<dbReference type="Pfam" id="PF00903">
    <property type="entry name" value="Glyoxalase"/>
    <property type="match status" value="1"/>
</dbReference>
<reference evidence="2 3" key="2">
    <citation type="journal article" date="2011" name="J. Antibiot.">
        <title>Furaquinocins I and J: novel polyketide isoprenoid hybrid compounds from Streptomyces reveromyceticus SN-593.</title>
        <authorList>
            <person name="Panthee S."/>
            <person name="Takahashi S."/>
            <person name="Takagi H."/>
            <person name="Nogawa T."/>
            <person name="Oowada E."/>
            <person name="Uramoto M."/>
            <person name="Osada H."/>
        </authorList>
    </citation>
    <scope>NUCLEOTIDE SEQUENCE [LARGE SCALE GENOMIC DNA]</scope>
    <source>
        <strain evidence="2 3">SN-593</strain>
    </source>
</reference>
<dbReference type="SUPFAM" id="SSF54593">
    <property type="entry name" value="Glyoxalase/Bleomycin resistance protein/Dihydroxybiphenyl dioxygenase"/>
    <property type="match status" value="2"/>
</dbReference>
<dbReference type="InterPro" id="IPR052164">
    <property type="entry name" value="Anthracycline_SecMetBiosynth"/>
</dbReference>
<keyword evidence="3" id="KW-1185">Reference proteome</keyword>
<gene>
    <name evidence="2" type="ORF">RVR_3876</name>
</gene>
<name>A0A7U3VNQ9_9ACTN</name>
<sequence length="261" mass="27515">MPAFNEGAPCWADVALPDLAAGRAFYGELFGWTFQDQGEEFGHYTMALRDGAKVAALVPRPDPSMPTAWGVFLAVADVADTTDKVRAVGGQVAFGPDAVADSGVMAGIVDPGGSFVGLWQPGGHEGFERVAAPGAYAWSENHTREAEAVDAFYRDVFGYASQQVGDGVHLDYRVWSVPGAEDPSLGRLKLGDAPEEDPGYQVYFAVGDCDDAAATVRRLGGQVLAGPAESPYGRTAVVADDQGARFAVIDLERRSDGTPGR</sequence>
<dbReference type="Proteomes" id="UP000595703">
    <property type="component" value="Chromosome"/>
</dbReference>
<dbReference type="CDD" id="cd07247">
    <property type="entry name" value="SgaA_N_like"/>
    <property type="match status" value="2"/>
</dbReference>
<dbReference type="EMBL" id="AP018365">
    <property type="protein sequence ID" value="BBA97903.1"/>
    <property type="molecule type" value="Genomic_DNA"/>
</dbReference>
<dbReference type="InterPro" id="IPR041581">
    <property type="entry name" value="Glyoxalase_6"/>
</dbReference>
<dbReference type="AlphaFoldDB" id="A0A7U3VNQ9"/>
<dbReference type="InterPro" id="IPR004360">
    <property type="entry name" value="Glyas_Fos-R_dOase_dom"/>
</dbReference>
<dbReference type="KEGG" id="arev:RVR_3876"/>
<dbReference type="Pfam" id="PF18029">
    <property type="entry name" value="Glyoxalase_6"/>
    <property type="match status" value="1"/>
</dbReference>
<organism evidence="2 3">
    <name type="scientific">Actinacidiphila reveromycinica</name>
    <dbReference type="NCBI Taxonomy" id="659352"/>
    <lineage>
        <taxon>Bacteria</taxon>
        <taxon>Bacillati</taxon>
        <taxon>Actinomycetota</taxon>
        <taxon>Actinomycetes</taxon>
        <taxon>Kitasatosporales</taxon>
        <taxon>Streptomycetaceae</taxon>
        <taxon>Actinacidiphila</taxon>
    </lineage>
</organism>
<reference evidence="2 3" key="3">
    <citation type="journal article" date="2011" name="Nat. Chem. Biol.">
        <title>Reveromycin A biosynthesis uses RevG and RevJ for stereospecific spiroacetal formation.</title>
        <authorList>
            <person name="Takahashi S."/>
            <person name="Toyoda A."/>
            <person name="Sekiyama Y."/>
            <person name="Takagi H."/>
            <person name="Nogawa T."/>
            <person name="Uramoto M."/>
            <person name="Suzuki R."/>
            <person name="Koshino H."/>
            <person name="Kumano T."/>
            <person name="Panthee S."/>
            <person name="Dairi T."/>
            <person name="Ishikawa J."/>
            <person name="Ikeda H."/>
            <person name="Sakaki Y."/>
            <person name="Osada H."/>
        </authorList>
    </citation>
    <scope>NUCLEOTIDE SEQUENCE [LARGE SCALE GENOMIC DNA]</scope>
    <source>
        <strain evidence="2 3">SN-593</strain>
    </source>
</reference>
<dbReference type="InterPro" id="IPR029068">
    <property type="entry name" value="Glyas_Bleomycin-R_OHBP_Dase"/>
</dbReference>
<evidence type="ECO:0000313" key="3">
    <source>
        <dbReference type="Proteomes" id="UP000595703"/>
    </source>
</evidence>
<dbReference type="RefSeq" id="WP_202234132.1">
    <property type="nucleotide sequence ID" value="NZ_AP018365.1"/>
</dbReference>
<feature type="domain" description="VOC" evidence="1">
    <location>
        <begin position="135"/>
        <end position="251"/>
    </location>
</feature>
<protein>
    <submittedName>
        <fullName evidence="2">Putative hydroxylase</fullName>
    </submittedName>
</protein>
<proteinExistence type="predicted"/>
<evidence type="ECO:0000313" key="2">
    <source>
        <dbReference type="EMBL" id="BBA97903.1"/>
    </source>
</evidence>
<accession>A0A7U3VNQ9</accession>
<dbReference type="PANTHER" id="PTHR33993:SF10">
    <property type="entry name" value="CONSERVED PROTEIN"/>
    <property type="match status" value="1"/>
</dbReference>
<dbReference type="InterPro" id="IPR037523">
    <property type="entry name" value="VOC_core"/>
</dbReference>
<dbReference type="PANTHER" id="PTHR33993">
    <property type="entry name" value="GLYOXALASE-RELATED"/>
    <property type="match status" value="1"/>
</dbReference>
<reference evidence="2 3" key="1">
    <citation type="journal article" date="2010" name="J. Bacteriol.">
        <title>Biochemical characterization of a novel indole prenyltransferase from Streptomyces sp. SN-593.</title>
        <authorList>
            <person name="Takahashi S."/>
            <person name="Takagi H."/>
            <person name="Toyoda A."/>
            <person name="Uramoto M."/>
            <person name="Nogawa T."/>
            <person name="Ueki M."/>
            <person name="Sakaki Y."/>
            <person name="Osada H."/>
        </authorList>
    </citation>
    <scope>NUCLEOTIDE SEQUENCE [LARGE SCALE GENOMIC DNA]</scope>
    <source>
        <strain evidence="2 3">SN-593</strain>
    </source>
</reference>
<reference evidence="2 3" key="4">
    <citation type="journal article" date="2020" name="Sci. Rep.">
        <title>beta-carboline chemical signals induce reveromycin production through a LuxR family regulator in Streptomyces sp. SN-593.</title>
        <authorList>
            <person name="Panthee S."/>
            <person name="Kito N."/>
            <person name="Hayashi T."/>
            <person name="Shimizu T."/>
            <person name="Ishikawa J."/>
            <person name="Hamamoto H."/>
            <person name="Osada H."/>
            <person name="Takahashi S."/>
        </authorList>
    </citation>
    <scope>NUCLEOTIDE SEQUENCE [LARGE SCALE GENOMIC DNA]</scope>
    <source>
        <strain evidence="2 3">SN-593</strain>
    </source>
</reference>
<dbReference type="PROSITE" id="PS51819">
    <property type="entry name" value="VOC"/>
    <property type="match status" value="2"/>
</dbReference>